<dbReference type="EMBL" id="JAGTPW010000019">
    <property type="protein sequence ID" value="MBR8644884.1"/>
    <property type="molecule type" value="Genomic_DNA"/>
</dbReference>
<comment type="caution">
    <text evidence="2">The sequence shown here is derived from an EMBL/GenBank/DDBJ whole genome shotgun (WGS) entry which is preliminary data.</text>
</comment>
<sequence>MLVTTKRHPAKLKYRTALDKEGNILSMCVDIFLDGGQMLD</sequence>
<dbReference type="GO" id="GO:0016491">
    <property type="term" value="F:oxidoreductase activity"/>
    <property type="evidence" value="ECO:0007669"/>
    <property type="project" value="InterPro"/>
</dbReference>
<name>A0A941FLC8_9BACI</name>
<gene>
    <name evidence="2" type="ORF">KEH51_12445</name>
</gene>
<dbReference type="Pfam" id="PF02738">
    <property type="entry name" value="MoCoBD_1"/>
    <property type="match status" value="1"/>
</dbReference>
<dbReference type="InterPro" id="IPR008274">
    <property type="entry name" value="AldOxase/xan_DH_MoCoBD1"/>
</dbReference>
<evidence type="ECO:0000313" key="2">
    <source>
        <dbReference type="EMBL" id="MBR8644884.1"/>
    </source>
</evidence>
<protein>
    <submittedName>
        <fullName evidence="2">Molybdopterin-dependent oxidoreductase</fullName>
    </submittedName>
</protein>
<proteinExistence type="predicted"/>
<dbReference type="InterPro" id="IPR037165">
    <property type="entry name" value="AldOxase/xan_DH_Mopterin-bd_sf"/>
</dbReference>
<evidence type="ECO:0000259" key="1">
    <source>
        <dbReference type="Pfam" id="PF02738"/>
    </source>
</evidence>
<evidence type="ECO:0000313" key="3">
    <source>
        <dbReference type="Proteomes" id="UP000680045"/>
    </source>
</evidence>
<dbReference type="Proteomes" id="UP000680045">
    <property type="component" value="Unassembled WGS sequence"/>
</dbReference>
<dbReference type="Gene3D" id="3.30.365.10">
    <property type="entry name" value="Aldehyde oxidase/xanthine dehydrogenase, molybdopterin binding domain"/>
    <property type="match status" value="1"/>
</dbReference>
<feature type="domain" description="Aldehyde oxidase/xanthine dehydrogenase first molybdopterin binding" evidence="1">
    <location>
        <begin position="1"/>
        <end position="38"/>
    </location>
</feature>
<organism evidence="2 3">
    <name type="scientific">Peribacillus frigoritolerans</name>
    <dbReference type="NCBI Taxonomy" id="450367"/>
    <lineage>
        <taxon>Bacteria</taxon>
        <taxon>Bacillati</taxon>
        <taxon>Bacillota</taxon>
        <taxon>Bacilli</taxon>
        <taxon>Bacillales</taxon>
        <taxon>Bacillaceae</taxon>
        <taxon>Peribacillus</taxon>
    </lineage>
</organism>
<dbReference type="AlphaFoldDB" id="A0A941FLC8"/>
<reference evidence="2" key="1">
    <citation type="submission" date="2021-04" db="EMBL/GenBank/DDBJ databases">
        <title>Whole genome sequencing of Enterococci isolates from hospitalized patients.</title>
        <authorList>
            <person name="Ogoti B.M."/>
            <person name="Onyambu F.G."/>
        </authorList>
    </citation>
    <scope>NUCLEOTIDE SEQUENCE</scope>
    <source>
        <strain evidence="2">242</strain>
    </source>
</reference>
<dbReference type="SUPFAM" id="SSF56003">
    <property type="entry name" value="Molybdenum cofactor-binding domain"/>
    <property type="match status" value="1"/>
</dbReference>
<accession>A0A941FLC8</accession>